<accession>A0AAE3I5A3</accession>
<dbReference type="AlphaFoldDB" id="A0AAE3I5A3"/>
<dbReference type="Proteomes" id="UP001164374">
    <property type="component" value="Unassembled WGS sequence"/>
</dbReference>
<dbReference type="RefSeq" id="WP_260800340.1">
    <property type="nucleotide sequence ID" value="NZ_JAOCQJ010000004.1"/>
</dbReference>
<name>A0AAE3I5A3_9RALS</name>
<protein>
    <submittedName>
        <fullName evidence="1">Uncharacterized protein</fullName>
    </submittedName>
</protein>
<reference evidence="1" key="2">
    <citation type="submission" date="2023-02" db="EMBL/GenBank/DDBJ databases">
        <authorList>
            <person name="Lu C.-H."/>
        </authorList>
    </citation>
    <scope>NUCLEOTIDE SEQUENCE</scope>
    <source>
        <strain evidence="1">22TCCZM01-4</strain>
    </source>
</reference>
<evidence type="ECO:0000313" key="1">
    <source>
        <dbReference type="EMBL" id="MCT7317934.1"/>
    </source>
</evidence>
<gene>
    <name evidence="1" type="ORF">N5I87_18130</name>
</gene>
<dbReference type="EMBL" id="JAOCQJ010000004">
    <property type="protein sequence ID" value="MCT7317934.1"/>
    <property type="molecule type" value="Genomic_DNA"/>
</dbReference>
<evidence type="ECO:0000313" key="2">
    <source>
        <dbReference type="Proteomes" id="UP001164374"/>
    </source>
</evidence>
<sequence>MEWIDSPSRSIQSKQSAFIDMFRLVFLFEKQPPLNSTHQKEIVCQHPEDGLAIRKTRTPAPYSSARFFRANTQNRVVF</sequence>
<comment type="caution">
    <text evidence="1">The sequence shown here is derived from an EMBL/GenBank/DDBJ whole genome shotgun (WGS) entry which is preliminary data.</text>
</comment>
<organism evidence="1 2">
    <name type="scientific">Ralstonia mojiangensis</name>
    <dbReference type="NCBI Taxonomy" id="2953895"/>
    <lineage>
        <taxon>Bacteria</taxon>
        <taxon>Pseudomonadati</taxon>
        <taxon>Pseudomonadota</taxon>
        <taxon>Betaproteobacteria</taxon>
        <taxon>Burkholderiales</taxon>
        <taxon>Burkholderiaceae</taxon>
        <taxon>Ralstonia</taxon>
    </lineage>
</organism>
<proteinExistence type="predicted"/>
<reference evidence="1" key="1">
    <citation type="journal article" date="2023" name="Front. Microbiol.">
        <title>Ralstonia chuxiongensis sp. nov., Ralstonia mojiangensis sp. nov., and Ralstonia soli sp. nov., isolated from tobacco fields, are three novel species in the family Burkholderiaceae.</title>
        <authorList>
            <person name="Lu C.H."/>
            <person name="Zhang Y.Y."/>
            <person name="Jiang N."/>
            <person name="Chen W."/>
            <person name="Shao X."/>
            <person name="Zhao Z.M."/>
            <person name="Lu W.L."/>
            <person name="Hu X."/>
            <person name="Xi Y.X."/>
            <person name="Zou S.Y."/>
            <person name="Wei Q.J."/>
            <person name="Lin Z.L."/>
            <person name="Gong L."/>
            <person name="Gai X.T."/>
            <person name="Zhang L.Q."/>
            <person name="Li J.Y."/>
            <person name="Jin Y."/>
            <person name="Xia Z.Y."/>
        </authorList>
    </citation>
    <scope>NUCLEOTIDE SEQUENCE</scope>
    <source>
        <strain evidence="1">22TCCZM01-4</strain>
    </source>
</reference>